<gene>
    <name evidence="3" type="ORF">ALC62_10512</name>
</gene>
<accession>A0A151IDK3</accession>
<name>A0A151IDK3_9HYME</name>
<evidence type="ECO:0000256" key="1">
    <source>
        <dbReference type="SAM" id="MobiDB-lite"/>
    </source>
</evidence>
<dbReference type="PANTHER" id="PTHR12243:SF67">
    <property type="entry name" value="COREPRESSOR OF PANGOLIN, ISOFORM A-RELATED"/>
    <property type="match status" value="1"/>
</dbReference>
<dbReference type="GO" id="GO:0005634">
    <property type="term" value="C:nucleus"/>
    <property type="evidence" value="ECO:0007669"/>
    <property type="project" value="TreeGrafter"/>
</dbReference>
<dbReference type="STRING" id="456900.A0A151IDK3"/>
<feature type="compositionally biased region" description="Low complexity" evidence="1">
    <location>
        <begin position="203"/>
        <end position="215"/>
    </location>
</feature>
<dbReference type="PANTHER" id="PTHR12243">
    <property type="entry name" value="MADF DOMAIN TRANSCRIPTION FACTOR"/>
    <property type="match status" value="1"/>
</dbReference>
<proteinExistence type="predicted"/>
<reference evidence="3 4" key="1">
    <citation type="submission" date="2016-03" db="EMBL/GenBank/DDBJ databases">
        <title>Cyphomyrmex costatus WGS genome.</title>
        <authorList>
            <person name="Nygaard S."/>
            <person name="Hu H."/>
            <person name="Boomsma J."/>
            <person name="Zhang G."/>
        </authorList>
    </citation>
    <scope>NUCLEOTIDE SEQUENCE [LARGE SCALE GENOMIC DNA]</scope>
    <source>
        <strain evidence="3">MS0001</strain>
        <tissue evidence="3">Whole body</tissue>
    </source>
</reference>
<dbReference type="PROSITE" id="PS51029">
    <property type="entry name" value="MADF"/>
    <property type="match status" value="1"/>
</dbReference>
<dbReference type="Pfam" id="PF10545">
    <property type="entry name" value="MADF_DNA_bdg"/>
    <property type="match status" value="1"/>
</dbReference>
<dbReference type="SMART" id="SM00595">
    <property type="entry name" value="MADF"/>
    <property type="match status" value="1"/>
</dbReference>
<dbReference type="EMBL" id="KQ977934">
    <property type="protein sequence ID" value="KYM98768.1"/>
    <property type="molecule type" value="Genomic_DNA"/>
</dbReference>
<protein>
    <recommendedName>
        <fullName evidence="2">MADF domain-containing protein</fullName>
    </recommendedName>
</protein>
<dbReference type="InterPro" id="IPR006578">
    <property type="entry name" value="MADF-dom"/>
</dbReference>
<feature type="domain" description="MADF" evidence="2">
    <location>
        <begin position="78"/>
        <end position="171"/>
    </location>
</feature>
<feature type="region of interest" description="Disordered" evidence="1">
    <location>
        <begin position="196"/>
        <end position="215"/>
    </location>
</feature>
<evidence type="ECO:0000313" key="3">
    <source>
        <dbReference type="EMBL" id="KYM98768.1"/>
    </source>
</evidence>
<dbReference type="Proteomes" id="UP000078542">
    <property type="component" value="Unassembled WGS sequence"/>
</dbReference>
<feature type="non-terminal residue" evidence="3">
    <location>
        <position position="1"/>
    </location>
</feature>
<evidence type="ECO:0000313" key="4">
    <source>
        <dbReference type="Proteomes" id="UP000078542"/>
    </source>
</evidence>
<evidence type="ECO:0000259" key="2">
    <source>
        <dbReference type="PROSITE" id="PS51029"/>
    </source>
</evidence>
<dbReference type="GO" id="GO:0005667">
    <property type="term" value="C:transcription regulator complex"/>
    <property type="evidence" value="ECO:0007669"/>
    <property type="project" value="TreeGrafter"/>
</dbReference>
<dbReference type="AlphaFoldDB" id="A0A151IDK3"/>
<dbReference type="InterPro" id="IPR039353">
    <property type="entry name" value="TF_Adf1"/>
</dbReference>
<organism evidence="3 4">
    <name type="scientific">Cyphomyrmex costatus</name>
    <dbReference type="NCBI Taxonomy" id="456900"/>
    <lineage>
        <taxon>Eukaryota</taxon>
        <taxon>Metazoa</taxon>
        <taxon>Ecdysozoa</taxon>
        <taxon>Arthropoda</taxon>
        <taxon>Hexapoda</taxon>
        <taxon>Insecta</taxon>
        <taxon>Pterygota</taxon>
        <taxon>Neoptera</taxon>
        <taxon>Endopterygota</taxon>
        <taxon>Hymenoptera</taxon>
        <taxon>Apocrita</taxon>
        <taxon>Aculeata</taxon>
        <taxon>Formicoidea</taxon>
        <taxon>Formicidae</taxon>
        <taxon>Myrmicinae</taxon>
        <taxon>Cyphomyrmex</taxon>
    </lineage>
</organism>
<dbReference type="GO" id="GO:0006357">
    <property type="term" value="P:regulation of transcription by RNA polymerase II"/>
    <property type="evidence" value="ECO:0007669"/>
    <property type="project" value="TreeGrafter"/>
</dbReference>
<sequence length="305" mass="35106">DNLSILYTCGVCETIINEDDLISHTCYKEYNNIHIDENFYCYPECAVVVTNKPQVKGAVNSRNESVDLETKKMEIEEQLIDEVFKRSALWNFKLSVTERSPQIKKQLWEEVYEAMNGTFPSVEAIKKKWKSLSDSFRVHSKKNQQPSGSAASGKKPWVHLQHMQFLNDMRLESRTVSNIETVSELDDTQSNSLESNVFHDDSNSCNSSSNSHNTSRINKRHMIADNPLDRIANSLESSLLFNMGQIEQIEQIFHRLSQNIPPTFDKPASMVHLISVLLHDIDPELLDEVMFDILKVINESKKRKR</sequence>
<keyword evidence="4" id="KW-1185">Reference proteome</keyword>